<dbReference type="Proteomes" id="UP000284243">
    <property type="component" value="Unassembled WGS sequence"/>
</dbReference>
<dbReference type="PROSITE" id="PS51747">
    <property type="entry name" value="CYT_DCMP_DEAMINASES_2"/>
    <property type="match status" value="1"/>
</dbReference>
<dbReference type="InterPro" id="IPR016193">
    <property type="entry name" value="Cytidine_deaminase-like"/>
</dbReference>
<evidence type="ECO:0000256" key="8">
    <source>
        <dbReference type="HAMAP-Rule" id="MF_00972"/>
    </source>
</evidence>
<evidence type="ECO:0000256" key="2">
    <source>
        <dbReference type="ARBA" id="ARBA00011738"/>
    </source>
</evidence>
<comment type="cofactor">
    <cofactor evidence="8">
        <name>Zn(2+)</name>
        <dbReference type="ChEBI" id="CHEBI:29105"/>
    </cofactor>
    <text evidence="8">Binds 1 zinc ion per subunit.</text>
</comment>
<evidence type="ECO:0000313" key="13">
    <source>
        <dbReference type="Proteomes" id="UP000284243"/>
    </source>
</evidence>
<dbReference type="EMBL" id="JAKNDN010000001">
    <property type="protein sequence ID" value="MCG4958303.1"/>
    <property type="molecule type" value="Genomic_DNA"/>
</dbReference>
<dbReference type="GeneID" id="61276054"/>
<evidence type="ECO:0000313" key="12">
    <source>
        <dbReference type="EMBL" id="RGU55929.1"/>
    </source>
</evidence>
<evidence type="ECO:0000256" key="7">
    <source>
        <dbReference type="ARBA" id="ARBA00048045"/>
    </source>
</evidence>
<dbReference type="RefSeq" id="WP_013613001.1">
    <property type="nucleotide sequence ID" value="NZ_BAABYK010000001.1"/>
</dbReference>
<organism evidence="12 13">
    <name type="scientific">Odoribacter splanchnicus</name>
    <dbReference type="NCBI Taxonomy" id="28118"/>
    <lineage>
        <taxon>Bacteria</taxon>
        <taxon>Pseudomonadati</taxon>
        <taxon>Bacteroidota</taxon>
        <taxon>Bacteroidia</taxon>
        <taxon>Bacteroidales</taxon>
        <taxon>Odoribacteraceae</taxon>
        <taxon>Odoribacter</taxon>
    </lineage>
</organism>
<keyword evidence="6 8" id="KW-0862">Zinc</keyword>
<feature type="domain" description="CMP/dCMP-type deaminase" evidence="9">
    <location>
        <begin position="2"/>
        <end position="112"/>
    </location>
</feature>
<dbReference type="InterPro" id="IPR002125">
    <property type="entry name" value="CMP_dCMP_dom"/>
</dbReference>
<comment type="caution">
    <text evidence="12">The sequence shown here is derived from an EMBL/GenBank/DDBJ whole genome shotgun (WGS) entry which is preliminary data.</text>
</comment>
<reference evidence="12 13" key="1">
    <citation type="submission" date="2018-08" db="EMBL/GenBank/DDBJ databases">
        <title>A genome reference for cultivated species of the human gut microbiota.</title>
        <authorList>
            <person name="Zou Y."/>
            <person name="Xue W."/>
            <person name="Luo G."/>
        </authorList>
    </citation>
    <scope>NUCLEOTIDE SEQUENCE [LARGE SCALE GENOMIC DNA]</scope>
    <source>
        <strain evidence="12 13">AF16-14</strain>
    </source>
</reference>
<dbReference type="PROSITE" id="PS00903">
    <property type="entry name" value="CYT_DCMP_DEAMINASES_1"/>
    <property type="match status" value="1"/>
</dbReference>
<dbReference type="Proteomes" id="UP001199750">
    <property type="component" value="Unassembled WGS sequence"/>
</dbReference>
<dbReference type="PANTHER" id="PTHR11079:SF202">
    <property type="entry name" value="TRNA-SPECIFIC ADENOSINE DEAMINASE"/>
    <property type="match status" value="1"/>
</dbReference>
<dbReference type="EMBL" id="QRYC01000013">
    <property type="protein sequence ID" value="RGU55929.1"/>
    <property type="molecule type" value="Genomic_DNA"/>
</dbReference>
<evidence type="ECO:0000313" key="10">
    <source>
        <dbReference type="EMBL" id="MCG4958303.1"/>
    </source>
</evidence>
<evidence type="ECO:0000259" key="9">
    <source>
        <dbReference type="PROSITE" id="PS51747"/>
    </source>
</evidence>
<comment type="subunit">
    <text evidence="2 8">Homodimer.</text>
</comment>
<evidence type="ECO:0000256" key="3">
    <source>
        <dbReference type="ARBA" id="ARBA00022694"/>
    </source>
</evidence>
<keyword evidence="5 8" id="KW-0378">Hydrolase</keyword>
<comment type="similarity">
    <text evidence="1">Belongs to the cytidine and deoxycytidylate deaminase family. ADAT2 subfamily.</text>
</comment>
<dbReference type="EC" id="3.5.4.33" evidence="8"/>
<dbReference type="Gene3D" id="3.40.140.10">
    <property type="entry name" value="Cytidine Deaminase, domain 2"/>
    <property type="match status" value="1"/>
</dbReference>
<dbReference type="InterPro" id="IPR016192">
    <property type="entry name" value="APOBEC/CMP_deaminase_Zn-bd"/>
</dbReference>
<reference evidence="11" key="3">
    <citation type="submission" date="2023-01" db="EMBL/GenBank/DDBJ databases">
        <title>Human gut microbiome strain richness.</title>
        <authorList>
            <person name="Chen-Liaw A."/>
        </authorList>
    </citation>
    <scope>NUCLEOTIDE SEQUENCE</scope>
    <source>
        <strain evidence="11">RTP21484st1_B7_RTP21484_190118</strain>
    </source>
</reference>
<evidence type="ECO:0000256" key="1">
    <source>
        <dbReference type="ARBA" id="ARBA00010669"/>
    </source>
</evidence>
<dbReference type="SUPFAM" id="SSF53927">
    <property type="entry name" value="Cytidine deaminase-like"/>
    <property type="match status" value="1"/>
</dbReference>
<comment type="catalytic activity">
    <reaction evidence="7 8">
        <text>adenosine(34) in tRNA + H2O + H(+) = inosine(34) in tRNA + NH4(+)</text>
        <dbReference type="Rhea" id="RHEA:43168"/>
        <dbReference type="Rhea" id="RHEA-COMP:10373"/>
        <dbReference type="Rhea" id="RHEA-COMP:10374"/>
        <dbReference type="ChEBI" id="CHEBI:15377"/>
        <dbReference type="ChEBI" id="CHEBI:15378"/>
        <dbReference type="ChEBI" id="CHEBI:28938"/>
        <dbReference type="ChEBI" id="CHEBI:74411"/>
        <dbReference type="ChEBI" id="CHEBI:82852"/>
        <dbReference type="EC" id="3.5.4.33"/>
    </reaction>
</comment>
<keyword evidence="3 8" id="KW-0819">tRNA processing</keyword>
<name>A0A1Y3ZY80_9BACT</name>
<dbReference type="GO" id="GO:0008270">
    <property type="term" value="F:zinc ion binding"/>
    <property type="evidence" value="ECO:0007669"/>
    <property type="project" value="UniProtKB-UniRule"/>
</dbReference>
<reference evidence="10" key="2">
    <citation type="submission" date="2022-01" db="EMBL/GenBank/DDBJ databases">
        <title>Collection of gut derived symbiotic bacterial strains cultured from healthy donors.</title>
        <authorList>
            <person name="Lin H."/>
            <person name="Kohout C."/>
            <person name="Waligurski E."/>
            <person name="Pamer E.G."/>
        </authorList>
    </citation>
    <scope>NUCLEOTIDE SEQUENCE</scope>
    <source>
        <strain evidence="10">DFI.1.149</strain>
    </source>
</reference>
<dbReference type="Pfam" id="PF00383">
    <property type="entry name" value="dCMP_cyt_deam_1"/>
    <property type="match status" value="1"/>
</dbReference>
<dbReference type="HAMAP" id="MF_00972">
    <property type="entry name" value="tRNA_aden_deaminase"/>
    <property type="match status" value="1"/>
</dbReference>
<evidence type="ECO:0000256" key="5">
    <source>
        <dbReference type="ARBA" id="ARBA00022801"/>
    </source>
</evidence>
<protein>
    <recommendedName>
        <fullName evidence="8">tRNA-specific adenosine deaminase</fullName>
        <ecNumber evidence="8">3.5.4.33</ecNumber>
    </recommendedName>
</protein>
<accession>A0A1Y3ZY80</accession>
<dbReference type="PANTHER" id="PTHR11079">
    <property type="entry name" value="CYTOSINE DEAMINASE FAMILY MEMBER"/>
    <property type="match status" value="1"/>
</dbReference>
<dbReference type="GO" id="GO:0002100">
    <property type="term" value="P:tRNA wobble adenosine to inosine editing"/>
    <property type="evidence" value="ECO:0007669"/>
    <property type="project" value="UniProtKB-UniRule"/>
</dbReference>
<feature type="binding site" evidence="8">
    <location>
        <position position="83"/>
    </location>
    <ligand>
        <name>Zn(2+)</name>
        <dbReference type="ChEBI" id="CHEBI:29105"/>
        <note>catalytic</note>
    </ligand>
</feature>
<dbReference type="OMA" id="PCQMCAG"/>
<keyword evidence="4 8" id="KW-0479">Metal-binding</keyword>
<dbReference type="CDD" id="cd01285">
    <property type="entry name" value="nucleoside_deaminase"/>
    <property type="match status" value="1"/>
</dbReference>
<sequence length="145" mass="15882">MTTHEYYMHKALQEARQAAEEGEIPVGAVVVCKGKIIARAHNETEKLNDVTAHAEMLAITMATSYLGGKYLNECTLYVTMEPCTMCAGALSWAQLGELVTGAPDPHRGYSRLTPPVLHPKTRITSGILTGECSEIVKQFFKAKRS</sequence>
<dbReference type="Proteomes" id="UP001212263">
    <property type="component" value="Unassembled WGS sequence"/>
</dbReference>
<dbReference type="EMBL" id="JAQMRD010000003">
    <property type="protein sequence ID" value="MDB9222006.1"/>
    <property type="molecule type" value="Genomic_DNA"/>
</dbReference>
<feature type="active site" description="Proton donor" evidence="8">
    <location>
        <position position="55"/>
    </location>
</feature>
<comment type="function">
    <text evidence="8">Catalyzes the deamination of adenosine to inosine at the wobble position 34 of tRNA(Arg2).</text>
</comment>
<proteinExistence type="inferred from homology"/>
<dbReference type="GO" id="GO:0052717">
    <property type="term" value="F:tRNA-specific adenosine-34 deaminase activity"/>
    <property type="evidence" value="ECO:0007669"/>
    <property type="project" value="UniProtKB-UniRule"/>
</dbReference>
<evidence type="ECO:0000256" key="6">
    <source>
        <dbReference type="ARBA" id="ARBA00022833"/>
    </source>
</evidence>
<dbReference type="InterPro" id="IPR028883">
    <property type="entry name" value="tRNA_aden_deaminase"/>
</dbReference>
<dbReference type="AlphaFoldDB" id="A0A1Y3ZY80"/>
<feature type="binding site" evidence="8">
    <location>
        <position position="53"/>
    </location>
    <ligand>
        <name>Zn(2+)</name>
        <dbReference type="ChEBI" id="CHEBI:29105"/>
        <note>catalytic</note>
    </ligand>
</feature>
<evidence type="ECO:0000313" key="11">
    <source>
        <dbReference type="EMBL" id="MDB9222006.1"/>
    </source>
</evidence>
<feature type="binding site" evidence="8">
    <location>
        <position position="86"/>
    </location>
    <ligand>
        <name>Zn(2+)</name>
        <dbReference type="ChEBI" id="CHEBI:29105"/>
        <note>catalytic</note>
    </ligand>
</feature>
<evidence type="ECO:0000256" key="4">
    <source>
        <dbReference type="ARBA" id="ARBA00022723"/>
    </source>
</evidence>
<gene>
    <name evidence="8" type="primary">tadA</name>
    <name evidence="12" type="ORF">DWW57_10490</name>
    <name evidence="10" type="ORF">L0P03_00320</name>
    <name evidence="11" type="ORF">PN645_03175</name>
</gene>